<organism evidence="9 10">
    <name type="scientific">Oligella urethralis DNF00040</name>
    <dbReference type="NCBI Taxonomy" id="1401065"/>
    <lineage>
        <taxon>Bacteria</taxon>
        <taxon>Pseudomonadati</taxon>
        <taxon>Pseudomonadota</taxon>
        <taxon>Betaproteobacteria</taxon>
        <taxon>Burkholderiales</taxon>
        <taxon>Alcaligenaceae</taxon>
        <taxon>Oligella</taxon>
    </lineage>
</organism>
<dbReference type="HAMAP" id="MF_00473">
    <property type="entry name" value="G6P_isomerase"/>
    <property type="match status" value="1"/>
</dbReference>
<sequence>MIHQLLKELEPLDQLSEWAQFKQAVLSANINCEQTVILDAAGLKVDLSAQRRSTELSQAATKLLEARKFEPLRQALFDGEHLNSTEDRAAWHTMLRQPQPLMEVQSERLRMLELVRRVDNDRRWRNIVHIGIGGSDWGVRLVTQAFGYAGSWRHIRFVSNIDGHAIEGGLAGLDPHDTLVVVATKSFRTAETMENAARAREWFEAAGVNPGNNMIAVTANPEAAAAWGIPRHHIYRFWDWVGGRFSLWSTIGVAAGLTVGSGVLAGLQSGAHAMDRHFLTAPPEENTPIQLALAELANRSVLGYGSRNLAIYDSRLSYLIPYLQQLEMESLGKSVDHQGRSINVATGPVVWGMPGTDAQHTFFQWLHQSSEGAPVDFIVCKTADHQWQQHHQQLLAHCLAQRQALLHGKSTAQAEAENLQKGMAPEQAQWLAHHRKQPGGRASNLIVLPQLTPFSLGALLAMYEHKVFVEALIWGLNPFDQWGVELGKVLADDIFERLSKDSSQPHKPLELDRSTQYWIEQFKA</sequence>
<comment type="similarity">
    <text evidence="2 7 8">Belongs to the GPI family.</text>
</comment>
<dbReference type="GO" id="GO:0005829">
    <property type="term" value="C:cytosol"/>
    <property type="evidence" value="ECO:0007669"/>
    <property type="project" value="TreeGrafter"/>
</dbReference>
<reference evidence="9 10" key="1">
    <citation type="submission" date="2014-07" db="EMBL/GenBank/DDBJ databases">
        <authorList>
            <person name="McCorrison J."/>
            <person name="Sanka R."/>
            <person name="Torralba M."/>
            <person name="Gillis M."/>
            <person name="Haft D.H."/>
            <person name="Methe B."/>
            <person name="Sutton G."/>
            <person name="Nelson K.E."/>
        </authorList>
    </citation>
    <scope>NUCLEOTIDE SEQUENCE [LARGE SCALE GENOMIC DNA]</scope>
    <source>
        <strain evidence="9 10">DNF00040</strain>
    </source>
</reference>
<dbReference type="CDD" id="cd05016">
    <property type="entry name" value="SIS_PGI_2"/>
    <property type="match status" value="1"/>
</dbReference>
<dbReference type="GO" id="GO:0097367">
    <property type="term" value="F:carbohydrate derivative binding"/>
    <property type="evidence" value="ECO:0007669"/>
    <property type="project" value="InterPro"/>
</dbReference>
<dbReference type="InterPro" id="IPR035476">
    <property type="entry name" value="SIS_PGI_1"/>
</dbReference>
<feature type="active site" evidence="7">
    <location>
        <position position="360"/>
    </location>
</feature>
<gene>
    <name evidence="7" type="primary">pgi</name>
    <name evidence="9" type="ORF">HMPREF2130_00310</name>
</gene>
<feature type="active site" evidence="7">
    <location>
        <position position="488"/>
    </location>
</feature>
<evidence type="ECO:0000256" key="8">
    <source>
        <dbReference type="RuleBase" id="RU000612"/>
    </source>
</evidence>
<accession>A0A095ZE23</accession>
<keyword evidence="5 7" id="KW-0413">Isomerase</keyword>
<comment type="pathway">
    <text evidence="1 7 8">Carbohydrate degradation; glycolysis; D-glyceraldehyde 3-phosphate and glycerone phosphate from D-glucose: step 2/4.</text>
</comment>
<dbReference type="GO" id="GO:0006094">
    <property type="term" value="P:gluconeogenesis"/>
    <property type="evidence" value="ECO:0007669"/>
    <property type="project" value="UniProtKB-UniRule"/>
</dbReference>
<name>A0A095ZE23_9BURK</name>
<dbReference type="Pfam" id="PF00342">
    <property type="entry name" value="PGI"/>
    <property type="match status" value="1"/>
</dbReference>
<feature type="active site" description="Proton donor" evidence="7">
    <location>
        <position position="329"/>
    </location>
</feature>
<dbReference type="NCBIfam" id="NF001211">
    <property type="entry name" value="PRK00179.1"/>
    <property type="match status" value="1"/>
</dbReference>
<evidence type="ECO:0000256" key="2">
    <source>
        <dbReference type="ARBA" id="ARBA00006604"/>
    </source>
</evidence>
<evidence type="ECO:0000256" key="7">
    <source>
        <dbReference type="HAMAP-Rule" id="MF_00473"/>
    </source>
</evidence>
<evidence type="ECO:0000313" key="10">
    <source>
        <dbReference type="Proteomes" id="UP000029629"/>
    </source>
</evidence>
<dbReference type="CDD" id="cd05015">
    <property type="entry name" value="SIS_PGI_1"/>
    <property type="match status" value="1"/>
</dbReference>
<keyword evidence="3 7" id="KW-0312">Gluconeogenesis</keyword>
<dbReference type="EMBL" id="JRNI01000001">
    <property type="protein sequence ID" value="KGF32631.1"/>
    <property type="molecule type" value="Genomic_DNA"/>
</dbReference>
<dbReference type="PANTHER" id="PTHR11469:SF1">
    <property type="entry name" value="GLUCOSE-6-PHOSPHATE ISOMERASE"/>
    <property type="match status" value="1"/>
</dbReference>
<comment type="caution">
    <text evidence="9">The sequence shown here is derived from an EMBL/GenBank/DDBJ whole genome shotgun (WGS) entry which is preliminary data.</text>
</comment>
<dbReference type="RefSeq" id="WP_036556866.1">
    <property type="nucleotide sequence ID" value="NZ_JRNI01000001.1"/>
</dbReference>
<dbReference type="eggNOG" id="COG0166">
    <property type="taxonomic scope" value="Bacteria"/>
</dbReference>
<dbReference type="InterPro" id="IPR046348">
    <property type="entry name" value="SIS_dom_sf"/>
</dbReference>
<keyword evidence="10" id="KW-1185">Reference proteome</keyword>
<evidence type="ECO:0000256" key="6">
    <source>
        <dbReference type="ARBA" id="ARBA00029321"/>
    </source>
</evidence>
<keyword evidence="4 7" id="KW-0324">Glycolysis</keyword>
<evidence type="ECO:0000313" key="9">
    <source>
        <dbReference type="EMBL" id="KGF32631.1"/>
    </source>
</evidence>
<evidence type="ECO:0000256" key="3">
    <source>
        <dbReference type="ARBA" id="ARBA00022432"/>
    </source>
</evidence>
<dbReference type="PROSITE" id="PS51463">
    <property type="entry name" value="P_GLUCOSE_ISOMERASE_3"/>
    <property type="match status" value="1"/>
</dbReference>
<evidence type="ECO:0000256" key="1">
    <source>
        <dbReference type="ARBA" id="ARBA00004926"/>
    </source>
</evidence>
<evidence type="ECO:0000256" key="5">
    <source>
        <dbReference type="ARBA" id="ARBA00023235"/>
    </source>
</evidence>
<keyword evidence="7" id="KW-0963">Cytoplasm</keyword>
<comment type="catalytic activity">
    <reaction evidence="6 7 8">
        <text>alpha-D-glucose 6-phosphate = beta-D-fructose 6-phosphate</text>
        <dbReference type="Rhea" id="RHEA:11816"/>
        <dbReference type="ChEBI" id="CHEBI:57634"/>
        <dbReference type="ChEBI" id="CHEBI:58225"/>
        <dbReference type="EC" id="5.3.1.9"/>
    </reaction>
</comment>
<dbReference type="Gene3D" id="1.10.1390.10">
    <property type="match status" value="1"/>
</dbReference>
<evidence type="ECO:0000256" key="4">
    <source>
        <dbReference type="ARBA" id="ARBA00023152"/>
    </source>
</evidence>
<dbReference type="GO" id="GO:0006096">
    <property type="term" value="P:glycolytic process"/>
    <property type="evidence" value="ECO:0007669"/>
    <property type="project" value="UniProtKB-UniRule"/>
</dbReference>
<dbReference type="OrthoDB" id="140919at2"/>
<dbReference type="Proteomes" id="UP000029629">
    <property type="component" value="Unassembled WGS sequence"/>
</dbReference>
<comment type="subcellular location">
    <subcellularLocation>
        <location evidence="7">Cytoplasm</location>
    </subcellularLocation>
</comment>
<dbReference type="InterPro" id="IPR001672">
    <property type="entry name" value="G6P_Isomerase"/>
</dbReference>
<comment type="pathway">
    <text evidence="7">Carbohydrate biosynthesis; gluconeogenesis.</text>
</comment>
<dbReference type="UniPathway" id="UPA00138"/>
<dbReference type="GO" id="GO:0048029">
    <property type="term" value="F:monosaccharide binding"/>
    <property type="evidence" value="ECO:0007669"/>
    <property type="project" value="TreeGrafter"/>
</dbReference>
<protein>
    <recommendedName>
        <fullName evidence="7">Glucose-6-phosphate isomerase</fullName>
        <shortName evidence="7">GPI</shortName>
        <ecNumber evidence="7">5.3.1.9</ecNumber>
    </recommendedName>
    <alternativeName>
        <fullName evidence="7">Phosphoglucose isomerase</fullName>
        <shortName evidence="7">PGI</shortName>
    </alternativeName>
    <alternativeName>
        <fullName evidence="7">Phosphohexose isomerase</fullName>
        <shortName evidence="7">PHI</shortName>
    </alternativeName>
</protein>
<dbReference type="EC" id="5.3.1.9" evidence="7"/>
<proteinExistence type="inferred from homology"/>
<dbReference type="SUPFAM" id="SSF53697">
    <property type="entry name" value="SIS domain"/>
    <property type="match status" value="1"/>
</dbReference>
<dbReference type="PROSITE" id="PS00765">
    <property type="entry name" value="P_GLUCOSE_ISOMERASE_1"/>
    <property type="match status" value="1"/>
</dbReference>
<dbReference type="GO" id="GO:0004347">
    <property type="term" value="F:glucose-6-phosphate isomerase activity"/>
    <property type="evidence" value="ECO:0007669"/>
    <property type="project" value="UniProtKB-UniRule"/>
</dbReference>
<dbReference type="InterPro" id="IPR035482">
    <property type="entry name" value="SIS_PGI_2"/>
</dbReference>
<dbReference type="PRINTS" id="PR00662">
    <property type="entry name" value="G6PISOMERASE"/>
</dbReference>
<comment type="function">
    <text evidence="7">Catalyzes the reversible isomerization of glucose-6-phosphate to fructose-6-phosphate.</text>
</comment>
<dbReference type="PANTHER" id="PTHR11469">
    <property type="entry name" value="GLUCOSE-6-PHOSPHATE ISOMERASE"/>
    <property type="match status" value="1"/>
</dbReference>
<dbReference type="PROSITE" id="PS00174">
    <property type="entry name" value="P_GLUCOSE_ISOMERASE_2"/>
    <property type="match status" value="1"/>
</dbReference>
<dbReference type="InterPro" id="IPR018189">
    <property type="entry name" value="Phosphoglucose_isomerase_CS"/>
</dbReference>
<dbReference type="GO" id="GO:0051156">
    <property type="term" value="P:glucose 6-phosphate metabolic process"/>
    <property type="evidence" value="ECO:0007669"/>
    <property type="project" value="TreeGrafter"/>
</dbReference>
<dbReference type="AlphaFoldDB" id="A0A095ZE23"/>
<dbReference type="Gene3D" id="3.40.50.10490">
    <property type="entry name" value="Glucose-6-phosphate isomerase like protein, domain 1"/>
    <property type="match status" value="2"/>
</dbReference>
<dbReference type="UniPathway" id="UPA00109">
    <property type="reaction ID" value="UER00181"/>
</dbReference>
<dbReference type="InterPro" id="IPR023096">
    <property type="entry name" value="G6P_Isomerase_C"/>
</dbReference>